<evidence type="ECO:0000313" key="2">
    <source>
        <dbReference type="Proteomes" id="UP001482620"/>
    </source>
</evidence>
<gene>
    <name evidence="1" type="ORF">ILYODFUR_024536</name>
</gene>
<dbReference type="EMBL" id="JAHRIQ010049255">
    <property type="protein sequence ID" value="MEQ2237583.1"/>
    <property type="molecule type" value="Genomic_DNA"/>
</dbReference>
<comment type="caution">
    <text evidence="1">The sequence shown here is derived from an EMBL/GenBank/DDBJ whole genome shotgun (WGS) entry which is preliminary data.</text>
</comment>
<protein>
    <submittedName>
        <fullName evidence="1">Uncharacterized protein</fullName>
    </submittedName>
</protein>
<keyword evidence="2" id="KW-1185">Reference proteome</keyword>
<proteinExistence type="predicted"/>
<reference evidence="1 2" key="1">
    <citation type="submission" date="2021-06" db="EMBL/GenBank/DDBJ databases">
        <authorList>
            <person name="Palmer J.M."/>
        </authorList>
    </citation>
    <scope>NUCLEOTIDE SEQUENCE [LARGE SCALE GENOMIC DNA]</scope>
    <source>
        <strain evidence="2">if_2019</strain>
        <tissue evidence="1">Muscle</tissue>
    </source>
</reference>
<evidence type="ECO:0000313" key="1">
    <source>
        <dbReference type="EMBL" id="MEQ2237583.1"/>
    </source>
</evidence>
<name>A0ABV0U0A2_9TELE</name>
<sequence>MKSLCLFASKKTLARCLPYPGPAEEQWKRSDHWKGGGFIRPVTSWEIHCYSLLGCDGSRVNAVYFESSRKVCTGLSRCNHGCSPNNYKPIFHALNKLQATVRTIILKPARRKSMLNESHKKSNLK</sequence>
<dbReference type="Proteomes" id="UP001482620">
    <property type="component" value="Unassembled WGS sequence"/>
</dbReference>
<organism evidence="1 2">
    <name type="scientific">Ilyodon furcidens</name>
    <name type="common">goldbreast splitfin</name>
    <dbReference type="NCBI Taxonomy" id="33524"/>
    <lineage>
        <taxon>Eukaryota</taxon>
        <taxon>Metazoa</taxon>
        <taxon>Chordata</taxon>
        <taxon>Craniata</taxon>
        <taxon>Vertebrata</taxon>
        <taxon>Euteleostomi</taxon>
        <taxon>Actinopterygii</taxon>
        <taxon>Neopterygii</taxon>
        <taxon>Teleostei</taxon>
        <taxon>Neoteleostei</taxon>
        <taxon>Acanthomorphata</taxon>
        <taxon>Ovalentaria</taxon>
        <taxon>Atherinomorphae</taxon>
        <taxon>Cyprinodontiformes</taxon>
        <taxon>Goodeidae</taxon>
        <taxon>Ilyodon</taxon>
    </lineage>
</organism>
<accession>A0ABV0U0A2</accession>